<evidence type="ECO:0000313" key="3">
    <source>
        <dbReference type="Proteomes" id="UP000769156"/>
    </source>
</evidence>
<gene>
    <name evidence="2" type="ORF">K8V82_01225</name>
</gene>
<protein>
    <recommendedName>
        <fullName evidence="4">DUF2975 domain-containing protein</fullName>
    </recommendedName>
</protein>
<feature type="transmembrane region" description="Helical" evidence="1">
    <location>
        <begin position="60"/>
        <end position="83"/>
    </location>
</feature>
<reference evidence="2" key="2">
    <citation type="submission" date="2021-09" db="EMBL/GenBank/DDBJ databases">
        <authorList>
            <person name="Gilroy R."/>
        </authorList>
    </citation>
    <scope>NUCLEOTIDE SEQUENCE</scope>
    <source>
        <strain evidence="2">ChiSjej5B23-16112</strain>
    </source>
</reference>
<dbReference type="Proteomes" id="UP000769156">
    <property type="component" value="Unassembled WGS sequence"/>
</dbReference>
<dbReference type="AlphaFoldDB" id="A0A921LD02"/>
<keyword evidence="1" id="KW-1133">Transmembrane helix</keyword>
<feature type="transmembrane region" description="Helical" evidence="1">
    <location>
        <begin position="137"/>
        <end position="157"/>
    </location>
</feature>
<keyword evidence="1" id="KW-0812">Transmembrane</keyword>
<evidence type="ECO:0000313" key="2">
    <source>
        <dbReference type="EMBL" id="HJF93401.1"/>
    </source>
</evidence>
<evidence type="ECO:0000256" key="1">
    <source>
        <dbReference type="SAM" id="Phobius"/>
    </source>
</evidence>
<accession>A0A921LD02</accession>
<evidence type="ECO:0008006" key="4">
    <source>
        <dbReference type="Google" id="ProtNLM"/>
    </source>
</evidence>
<sequence>MDEKIRMDCSREAKVSGRRRFRVLLVCTLLYVVVLSVSVFMYLPDLFDRNAWSEMGVNIFLWRLTVSLLAWIWSAVLICILVRMHKGRGPFGREISLGMYITGAGLMLVAFLFPFIKGYTIEMGLFIQFGEYFTIDGFPFVIGLLCLILGYVLRIGVGYQKEMEQTI</sequence>
<keyword evidence="1" id="KW-0472">Membrane</keyword>
<feature type="transmembrane region" description="Helical" evidence="1">
    <location>
        <begin position="95"/>
        <end position="117"/>
    </location>
</feature>
<proteinExistence type="predicted"/>
<dbReference type="EMBL" id="DYVY01000025">
    <property type="protein sequence ID" value="HJF93401.1"/>
    <property type="molecule type" value="Genomic_DNA"/>
</dbReference>
<feature type="transmembrane region" description="Helical" evidence="1">
    <location>
        <begin position="21"/>
        <end position="40"/>
    </location>
</feature>
<name>A0A921LD02_9FIRM</name>
<organism evidence="2 3">
    <name type="scientific">Lachnoclostridium phocaeense</name>
    <dbReference type="NCBI Taxonomy" id="1871021"/>
    <lineage>
        <taxon>Bacteria</taxon>
        <taxon>Bacillati</taxon>
        <taxon>Bacillota</taxon>
        <taxon>Clostridia</taxon>
        <taxon>Lachnospirales</taxon>
        <taxon>Lachnospiraceae</taxon>
    </lineage>
</organism>
<reference evidence="2" key="1">
    <citation type="journal article" date="2021" name="PeerJ">
        <title>Extensive microbial diversity within the chicken gut microbiome revealed by metagenomics and culture.</title>
        <authorList>
            <person name="Gilroy R."/>
            <person name="Ravi A."/>
            <person name="Getino M."/>
            <person name="Pursley I."/>
            <person name="Horton D.L."/>
            <person name="Alikhan N.F."/>
            <person name="Baker D."/>
            <person name="Gharbi K."/>
            <person name="Hall N."/>
            <person name="Watson M."/>
            <person name="Adriaenssens E.M."/>
            <person name="Foster-Nyarko E."/>
            <person name="Jarju S."/>
            <person name="Secka A."/>
            <person name="Antonio M."/>
            <person name="Oren A."/>
            <person name="Chaudhuri R.R."/>
            <person name="La Ragione R."/>
            <person name="Hildebrand F."/>
            <person name="Pallen M.J."/>
        </authorList>
    </citation>
    <scope>NUCLEOTIDE SEQUENCE</scope>
    <source>
        <strain evidence="2">ChiSjej5B23-16112</strain>
    </source>
</reference>
<comment type="caution">
    <text evidence="2">The sequence shown here is derived from an EMBL/GenBank/DDBJ whole genome shotgun (WGS) entry which is preliminary data.</text>
</comment>